<dbReference type="EMBL" id="AJIL01000201">
    <property type="protein sequence ID" value="KNE91498.1"/>
    <property type="molecule type" value="Genomic_DNA"/>
</dbReference>
<feature type="region of interest" description="Disordered" evidence="1">
    <location>
        <begin position="80"/>
        <end position="104"/>
    </location>
</feature>
<dbReference type="Gene3D" id="3.40.50.150">
    <property type="entry name" value="Vaccinia Virus protein VP39"/>
    <property type="match status" value="1"/>
</dbReference>
<dbReference type="Proteomes" id="UP000054564">
    <property type="component" value="Unassembled WGS sequence"/>
</dbReference>
<dbReference type="GO" id="GO:0008757">
    <property type="term" value="F:S-adenosylmethionine-dependent methyltransferase activity"/>
    <property type="evidence" value="ECO:0007669"/>
    <property type="project" value="UniProtKB-ARBA"/>
</dbReference>
<sequence length="381" mass="42229">MKIPPLLRVPPDRLVRVTDPDEEVFALYTGLAGSSERASEFDAAKSKQAHRHPTRAGSLGFVDSGASTVVIRLEIRPPVQPSHRQSVAGHNIKKGRKGKASLTGQKGRDIEVELKQDIFATKYRSGDTGSIVWRASIDLAELLWYELLFPSLGGASAHGGVEDEDCWTGFLDMGRLTSSSRILELGAGTGCLSILCEGMFPPDSSASWNVSDQFDLLAIIARNLAHSRIAFSTGLPSREQPRARHTVEEVDWMEVEKQWLREHANPRPNNEQAKGLSRYDLILAVDCLYNESLILPLLRTIDHFASIQAPSHPSSDVPTHPTLVLVVSELRSSEVVEAFVRHWLALGPTWSIFRLPAAYLRSDLNLNIAKSHYVVWCGWKN</sequence>
<dbReference type="STRING" id="1165861.A0A0L0UWT7"/>
<keyword evidence="3" id="KW-1185">Reference proteome</keyword>
<reference evidence="3" key="1">
    <citation type="submission" date="2014-03" db="EMBL/GenBank/DDBJ databases">
        <title>The Genome Sequence of Puccinia striiformis f. sp. tritici PST-78.</title>
        <authorList>
            <consortium name="The Broad Institute Genome Sequencing Platform"/>
            <person name="Cuomo C."/>
            <person name="Hulbert S."/>
            <person name="Chen X."/>
            <person name="Walker B."/>
            <person name="Young S.K."/>
            <person name="Zeng Q."/>
            <person name="Gargeya S."/>
            <person name="Fitzgerald M."/>
            <person name="Haas B."/>
            <person name="Abouelleil A."/>
            <person name="Alvarado L."/>
            <person name="Arachchi H.M."/>
            <person name="Berlin A.M."/>
            <person name="Chapman S.B."/>
            <person name="Goldberg J."/>
            <person name="Griggs A."/>
            <person name="Gujja S."/>
            <person name="Hansen M."/>
            <person name="Howarth C."/>
            <person name="Imamovic A."/>
            <person name="Larimer J."/>
            <person name="McCowan C."/>
            <person name="Montmayeur A."/>
            <person name="Murphy C."/>
            <person name="Neiman D."/>
            <person name="Pearson M."/>
            <person name="Priest M."/>
            <person name="Roberts A."/>
            <person name="Saif S."/>
            <person name="Shea T."/>
            <person name="Sisk P."/>
            <person name="Sykes S."/>
            <person name="Wortman J."/>
            <person name="Nusbaum C."/>
            <person name="Birren B."/>
        </authorList>
    </citation>
    <scope>NUCLEOTIDE SEQUENCE [LARGE SCALE GENOMIC DNA]</scope>
    <source>
        <strain evidence="3">race PST-78</strain>
    </source>
</reference>
<dbReference type="InterPro" id="IPR019410">
    <property type="entry name" value="Methyltransf_16"/>
</dbReference>
<organism evidence="2 3">
    <name type="scientific">Puccinia striiformis f. sp. tritici PST-78</name>
    <dbReference type="NCBI Taxonomy" id="1165861"/>
    <lineage>
        <taxon>Eukaryota</taxon>
        <taxon>Fungi</taxon>
        <taxon>Dikarya</taxon>
        <taxon>Basidiomycota</taxon>
        <taxon>Pucciniomycotina</taxon>
        <taxon>Pucciniomycetes</taxon>
        <taxon>Pucciniales</taxon>
        <taxon>Pucciniaceae</taxon>
        <taxon>Puccinia</taxon>
    </lineage>
</organism>
<dbReference type="AlphaFoldDB" id="A0A0L0UWT7"/>
<dbReference type="PANTHER" id="PTHR14614">
    <property type="entry name" value="HEPATOCELLULAR CARCINOMA-ASSOCIATED ANTIGEN"/>
    <property type="match status" value="1"/>
</dbReference>
<name>A0A0L0UWT7_9BASI</name>
<dbReference type="GO" id="GO:0032991">
    <property type="term" value="C:protein-containing complex"/>
    <property type="evidence" value="ECO:0007669"/>
    <property type="project" value="TreeGrafter"/>
</dbReference>
<evidence type="ECO:0000313" key="3">
    <source>
        <dbReference type="Proteomes" id="UP000054564"/>
    </source>
</evidence>
<gene>
    <name evidence="2" type="ORF">PSTG_15094</name>
</gene>
<protein>
    <submittedName>
        <fullName evidence="2">Uncharacterized protein</fullName>
    </submittedName>
</protein>
<dbReference type="OrthoDB" id="2529286at2759"/>
<dbReference type="PANTHER" id="PTHR14614:SF109">
    <property type="entry name" value="RIBOSOMAL LYSINE N-METHYLTRANSFERASE 5"/>
    <property type="match status" value="1"/>
</dbReference>
<dbReference type="InterPro" id="IPR029063">
    <property type="entry name" value="SAM-dependent_MTases_sf"/>
</dbReference>
<proteinExistence type="predicted"/>
<dbReference type="Pfam" id="PF10294">
    <property type="entry name" value="Methyltransf_16"/>
    <property type="match status" value="1"/>
</dbReference>
<evidence type="ECO:0000256" key="1">
    <source>
        <dbReference type="SAM" id="MobiDB-lite"/>
    </source>
</evidence>
<comment type="caution">
    <text evidence="2">The sequence shown here is derived from an EMBL/GenBank/DDBJ whole genome shotgun (WGS) entry which is preliminary data.</text>
</comment>
<dbReference type="GO" id="GO:0005829">
    <property type="term" value="C:cytosol"/>
    <property type="evidence" value="ECO:0007669"/>
    <property type="project" value="TreeGrafter"/>
</dbReference>
<accession>A0A0L0UWT7</accession>
<evidence type="ECO:0000313" key="2">
    <source>
        <dbReference type="EMBL" id="KNE91498.1"/>
    </source>
</evidence>